<dbReference type="Pfam" id="PF20416">
    <property type="entry name" value="UTP20"/>
    <property type="match status" value="1"/>
</dbReference>
<dbReference type="GeneID" id="14905915"/>
<evidence type="ECO:0000259" key="1">
    <source>
        <dbReference type="Pfam" id="PF20416"/>
    </source>
</evidence>
<evidence type="ECO:0000313" key="2">
    <source>
        <dbReference type="EMBL" id="EGR29804.1"/>
    </source>
</evidence>
<dbReference type="Proteomes" id="UP000008983">
    <property type="component" value="Unassembled WGS sequence"/>
</dbReference>
<reference evidence="2 3" key="1">
    <citation type="submission" date="2011-07" db="EMBL/GenBank/DDBJ databases">
        <authorList>
            <person name="Coyne R."/>
            <person name="Brami D."/>
            <person name="Johnson J."/>
            <person name="Hostetler J."/>
            <person name="Hannick L."/>
            <person name="Clark T."/>
            <person name="Cassidy-Hanley D."/>
            <person name="Inman J."/>
        </authorList>
    </citation>
    <scope>NUCLEOTIDE SEQUENCE [LARGE SCALE GENOMIC DNA]</scope>
    <source>
        <strain evidence="2 3">G5</strain>
    </source>
</reference>
<dbReference type="RefSeq" id="XP_004031040.1">
    <property type="nucleotide sequence ID" value="XM_004030992.1"/>
</dbReference>
<dbReference type="InParanoid" id="G0QYA0"/>
<evidence type="ECO:0000313" key="3">
    <source>
        <dbReference type="Proteomes" id="UP000008983"/>
    </source>
</evidence>
<accession>G0QYA0</accession>
<keyword evidence="3" id="KW-1185">Reference proteome</keyword>
<dbReference type="EMBL" id="GL984105">
    <property type="protein sequence ID" value="EGR29804.1"/>
    <property type="molecule type" value="Genomic_DNA"/>
</dbReference>
<gene>
    <name evidence="2" type="ORF">IMG5_148320</name>
</gene>
<dbReference type="InterPro" id="IPR046523">
    <property type="entry name" value="UTP20_dom"/>
</dbReference>
<dbReference type="OrthoDB" id="298515at2759"/>
<feature type="domain" description="U3 small nucleolar RNA-associated protein 20" evidence="1">
    <location>
        <begin position="10"/>
        <end position="90"/>
    </location>
</feature>
<dbReference type="GO" id="GO:0032040">
    <property type="term" value="C:small-subunit processome"/>
    <property type="evidence" value="ECO:0007669"/>
    <property type="project" value="TreeGrafter"/>
</dbReference>
<proteinExistence type="predicted"/>
<name>G0QYA0_ICHMU</name>
<dbReference type="AlphaFoldDB" id="G0QYA0"/>
<organism evidence="2 3">
    <name type="scientific">Ichthyophthirius multifiliis</name>
    <name type="common">White spot disease agent</name>
    <name type="synonym">Ich</name>
    <dbReference type="NCBI Taxonomy" id="5932"/>
    <lineage>
        <taxon>Eukaryota</taxon>
        <taxon>Sar</taxon>
        <taxon>Alveolata</taxon>
        <taxon>Ciliophora</taxon>
        <taxon>Intramacronucleata</taxon>
        <taxon>Oligohymenophorea</taxon>
        <taxon>Hymenostomatida</taxon>
        <taxon>Ophryoglenina</taxon>
        <taxon>Ichthyophthirius</taxon>
    </lineage>
</organism>
<dbReference type="GO" id="GO:0030686">
    <property type="term" value="C:90S preribosome"/>
    <property type="evidence" value="ECO:0007669"/>
    <property type="project" value="TreeGrafter"/>
</dbReference>
<dbReference type="PANTHER" id="PTHR17695">
    <property type="entry name" value="SMALL SUBUNIT PROCESSOME COMPONENT 20 HOMOLOG"/>
    <property type="match status" value="1"/>
</dbReference>
<protein>
    <recommendedName>
        <fullName evidence="1">U3 small nucleolar RNA-associated protein 20 domain-containing protein</fullName>
    </recommendedName>
</protein>
<dbReference type="InterPro" id="IPR052575">
    <property type="entry name" value="SSU_processome_comp_20"/>
</dbReference>
<sequence>MNEEKNLQFTKIPEQKKNKANDTFQLLAKWCDFRNIIGFISFIREQLIQNLDGAKNQGKFDQIFNYILDGFSKNPSMKHEHLIPISYSLIRDSLQLIAQTKVKERLLDTTIKDEIETKDKKVFNLAKKYEILETTAQNKSIFKHIQDDKKRSDVRIGYTLSTFGLKMCIIGIKSNIFAPEKIENDEYSYDQGKMVVFEVLMIIIKNFPENIIQFFGEILIAKAYYNKTQIENIVELINFFGQQLNEKKELKQYFCYRRIQKIC</sequence>
<dbReference type="STRING" id="857967.G0QYA0"/>
<dbReference type="PANTHER" id="PTHR17695:SF11">
    <property type="entry name" value="SMALL SUBUNIT PROCESSOME COMPONENT 20 HOMOLOG"/>
    <property type="match status" value="1"/>
</dbReference>